<name>A0A8T3YKE7_9ARCH</name>
<feature type="region of interest" description="Disordered" evidence="1">
    <location>
        <begin position="14"/>
        <end position="46"/>
    </location>
</feature>
<dbReference type="EMBL" id="JACQPB010000041">
    <property type="protein sequence ID" value="MBI4210713.1"/>
    <property type="molecule type" value="Genomic_DNA"/>
</dbReference>
<evidence type="ECO:0000313" key="3">
    <source>
        <dbReference type="Proteomes" id="UP000732298"/>
    </source>
</evidence>
<accession>A0A8T3YKE7</accession>
<reference evidence="2" key="1">
    <citation type="submission" date="2020-07" db="EMBL/GenBank/DDBJ databases">
        <title>Huge and variable diversity of episymbiotic CPR bacteria and DPANN archaea in groundwater ecosystems.</title>
        <authorList>
            <person name="He C.Y."/>
            <person name="Keren R."/>
            <person name="Whittaker M."/>
            <person name="Farag I.F."/>
            <person name="Doudna J."/>
            <person name="Cate J.H.D."/>
            <person name="Banfield J.F."/>
        </authorList>
    </citation>
    <scope>NUCLEOTIDE SEQUENCE</scope>
    <source>
        <strain evidence="2">NC_groundwater_1296_Ag_S-0.2um_52_80</strain>
    </source>
</reference>
<evidence type="ECO:0000256" key="1">
    <source>
        <dbReference type="SAM" id="MobiDB-lite"/>
    </source>
</evidence>
<dbReference type="Proteomes" id="UP000732298">
    <property type="component" value="Unassembled WGS sequence"/>
</dbReference>
<proteinExistence type="predicted"/>
<gene>
    <name evidence="2" type="ORF">HY544_04380</name>
</gene>
<sequence length="46" mass="5349">MLKGLFGRSIEEKARHQKWAFSAKKSELSKRTKAGHKQTSGKRQEY</sequence>
<evidence type="ECO:0000313" key="2">
    <source>
        <dbReference type="EMBL" id="MBI4210713.1"/>
    </source>
</evidence>
<organism evidence="2 3">
    <name type="scientific">Candidatus Iainarchaeum sp</name>
    <dbReference type="NCBI Taxonomy" id="3101447"/>
    <lineage>
        <taxon>Archaea</taxon>
        <taxon>Candidatus Iainarchaeota</taxon>
        <taxon>Candidatus Iainarchaeia</taxon>
        <taxon>Candidatus Iainarchaeales</taxon>
        <taxon>Candidatus Iainarchaeaceae</taxon>
        <taxon>Candidatus Iainarchaeum</taxon>
    </lineage>
</organism>
<feature type="compositionally biased region" description="Basic residues" evidence="1">
    <location>
        <begin position="31"/>
        <end position="40"/>
    </location>
</feature>
<dbReference type="AlphaFoldDB" id="A0A8T3YKE7"/>
<protein>
    <submittedName>
        <fullName evidence="2">Uncharacterized protein</fullName>
    </submittedName>
</protein>
<comment type="caution">
    <text evidence="2">The sequence shown here is derived from an EMBL/GenBank/DDBJ whole genome shotgun (WGS) entry which is preliminary data.</text>
</comment>